<dbReference type="OrthoDB" id="6716891at2"/>
<sequence>MTGAAYDSTMPAEPTSAEETAPQEYTVDELAARAQMTVRNVRAYAGRGLIEAPRLAGRTGYYNREHLQRLQLIRQLLERGFTLAAIEKAIQSTPQGAAAHTLDLMAILDLPEADEAEIMPRDDLAALAGVARDSTLVDSLVEVGLVETLEGDRVRLVEPAVVRAGAAAVTMGLRPETVIGLFPTLQHHLRAITDTFVRDVAAELIQPFVDAGFPEDQWEHIIALVDGLLPIASQVTLGVFRSEFRQSIDAEIGEQITGLAARRPEGGVA</sequence>
<evidence type="ECO:0000313" key="5">
    <source>
        <dbReference type="Proteomes" id="UP001515100"/>
    </source>
</evidence>
<feature type="domain" description="HTH merR-type" evidence="3">
    <location>
        <begin position="24"/>
        <end position="92"/>
    </location>
</feature>
<dbReference type="Gene3D" id="1.10.1660.10">
    <property type="match status" value="1"/>
</dbReference>
<dbReference type="Pfam" id="PF13411">
    <property type="entry name" value="MerR_1"/>
    <property type="match status" value="1"/>
</dbReference>
<dbReference type="EMBL" id="SDPP02000005">
    <property type="protein sequence ID" value="KAA1373622.1"/>
    <property type="molecule type" value="Genomic_DNA"/>
</dbReference>
<dbReference type="InterPro" id="IPR047057">
    <property type="entry name" value="MerR_fam"/>
</dbReference>
<dbReference type="PROSITE" id="PS50937">
    <property type="entry name" value="HTH_MERR_2"/>
    <property type="match status" value="1"/>
</dbReference>
<dbReference type="SMART" id="SM00422">
    <property type="entry name" value="HTH_MERR"/>
    <property type="match status" value="1"/>
</dbReference>
<evidence type="ECO:0000256" key="2">
    <source>
        <dbReference type="SAM" id="MobiDB-lite"/>
    </source>
</evidence>
<dbReference type="SUPFAM" id="SSF46955">
    <property type="entry name" value="Putative DNA-binding domain"/>
    <property type="match status" value="1"/>
</dbReference>
<dbReference type="AlphaFoldDB" id="A0A641AHM9"/>
<dbReference type="GO" id="GO:0003700">
    <property type="term" value="F:DNA-binding transcription factor activity"/>
    <property type="evidence" value="ECO:0007669"/>
    <property type="project" value="InterPro"/>
</dbReference>
<dbReference type="InterPro" id="IPR000551">
    <property type="entry name" value="MerR-type_HTH_dom"/>
</dbReference>
<protein>
    <submittedName>
        <fullName evidence="4">MerR family transcriptional regulator</fullName>
    </submittedName>
</protein>
<comment type="caution">
    <text evidence="4">The sequence shown here is derived from an EMBL/GenBank/DDBJ whole genome shotgun (WGS) entry which is preliminary data.</text>
</comment>
<keyword evidence="5" id="KW-1185">Reference proteome</keyword>
<accession>A0A641AHM9</accession>
<evidence type="ECO:0000256" key="1">
    <source>
        <dbReference type="ARBA" id="ARBA00023125"/>
    </source>
</evidence>
<proteinExistence type="predicted"/>
<dbReference type="InterPro" id="IPR009061">
    <property type="entry name" value="DNA-bd_dom_put_sf"/>
</dbReference>
<dbReference type="Proteomes" id="UP001515100">
    <property type="component" value="Unassembled WGS sequence"/>
</dbReference>
<evidence type="ECO:0000259" key="3">
    <source>
        <dbReference type="PROSITE" id="PS50937"/>
    </source>
</evidence>
<dbReference type="PANTHER" id="PTHR30204">
    <property type="entry name" value="REDOX-CYCLING DRUG-SENSING TRANSCRIPTIONAL ACTIVATOR SOXR"/>
    <property type="match status" value="1"/>
</dbReference>
<name>A0A641AHM9_9ACTN</name>
<organism evidence="4 5">
    <name type="scientific">Aeromicrobium fastidiosum</name>
    <dbReference type="NCBI Taxonomy" id="52699"/>
    <lineage>
        <taxon>Bacteria</taxon>
        <taxon>Bacillati</taxon>
        <taxon>Actinomycetota</taxon>
        <taxon>Actinomycetes</taxon>
        <taxon>Propionibacteriales</taxon>
        <taxon>Nocardioidaceae</taxon>
        <taxon>Aeromicrobium</taxon>
    </lineage>
</organism>
<reference evidence="4" key="1">
    <citation type="submission" date="2019-09" db="EMBL/GenBank/DDBJ databases">
        <authorList>
            <person name="Li J."/>
        </authorList>
    </citation>
    <scope>NUCLEOTIDE SEQUENCE [LARGE SCALE GENOMIC DNA]</scope>
    <source>
        <strain evidence="4">NRBC 14897</strain>
    </source>
</reference>
<dbReference type="GO" id="GO:0003677">
    <property type="term" value="F:DNA binding"/>
    <property type="evidence" value="ECO:0007669"/>
    <property type="project" value="UniProtKB-KW"/>
</dbReference>
<dbReference type="PANTHER" id="PTHR30204:SF93">
    <property type="entry name" value="HTH MERR-TYPE DOMAIN-CONTAINING PROTEIN"/>
    <property type="match status" value="1"/>
</dbReference>
<evidence type="ECO:0000313" key="4">
    <source>
        <dbReference type="EMBL" id="KAA1373622.1"/>
    </source>
</evidence>
<keyword evidence="1" id="KW-0238">DNA-binding</keyword>
<gene>
    <name evidence="4" type="ORF">ESP62_016830</name>
</gene>
<feature type="region of interest" description="Disordered" evidence="2">
    <location>
        <begin position="1"/>
        <end position="23"/>
    </location>
</feature>